<reference evidence="5 6" key="1">
    <citation type="submission" date="2019-03" db="EMBL/GenBank/DDBJ databases">
        <title>Genomic Encyclopedia of Type Strains, Phase IV (KMG-IV): sequencing the most valuable type-strain genomes for metagenomic binning, comparative biology and taxonomic classification.</title>
        <authorList>
            <person name="Goeker M."/>
        </authorList>
    </citation>
    <scope>NUCLEOTIDE SEQUENCE [LARGE SCALE GENOMIC DNA]</scope>
    <source>
        <strain evidence="5 6">DSM 100055</strain>
    </source>
</reference>
<protein>
    <submittedName>
        <fullName evidence="5">Methyl-accepting chemotaxis protein</fullName>
    </submittedName>
</protein>
<comment type="caution">
    <text evidence="5">The sequence shown here is derived from an EMBL/GenBank/DDBJ whole genome shotgun (WGS) entry which is preliminary data.</text>
</comment>
<dbReference type="Gene3D" id="1.10.287.950">
    <property type="entry name" value="Methyl-accepting chemotaxis protein"/>
    <property type="match status" value="1"/>
</dbReference>
<evidence type="ECO:0000313" key="5">
    <source>
        <dbReference type="EMBL" id="TDT71749.1"/>
    </source>
</evidence>
<feature type="coiled-coil region" evidence="3">
    <location>
        <begin position="15"/>
        <end position="45"/>
    </location>
</feature>
<dbReference type="InterPro" id="IPR004089">
    <property type="entry name" value="MCPsignal_dom"/>
</dbReference>
<proteinExistence type="predicted"/>
<dbReference type="PROSITE" id="PS50111">
    <property type="entry name" value="CHEMOTAXIS_TRANSDUC_2"/>
    <property type="match status" value="1"/>
</dbReference>
<organism evidence="5 6">
    <name type="scientific">Hypnocyclicus thermotrophus</name>
    <dbReference type="NCBI Taxonomy" id="1627895"/>
    <lineage>
        <taxon>Bacteria</taxon>
        <taxon>Fusobacteriati</taxon>
        <taxon>Fusobacteriota</taxon>
        <taxon>Fusobacteriia</taxon>
        <taxon>Fusobacteriales</taxon>
        <taxon>Fusobacteriaceae</taxon>
        <taxon>Hypnocyclicus</taxon>
    </lineage>
</organism>
<name>A0AA46DZF0_9FUSO</name>
<evidence type="ECO:0000313" key="6">
    <source>
        <dbReference type="Proteomes" id="UP000294678"/>
    </source>
</evidence>
<evidence type="ECO:0000256" key="2">
    <source>
        <dbReference type="PROSITE-ProRule" id="PRU00284"/>
    </source>
</evidence>
<dbReference type="EMBL" id="SOBG01000002">
    <property type="protein sequence ID" value="TDT71749.1"/>
    <property type="molecule type" value="Genomic_DNA"/>
</dbReference>
<dbReference type="PANTHER" id="PTHR32089">
    <property type="entry name" value="METHYL-ACCEPTING CHEMOTAXIS PROTEIN MCPB"/>
    <property type="match status" value="1"/>
</dbReference>
<accession>A0AA46DZF0</accession>
<gene>
    <name evidence="5" type="ORF">EV215_0433</name>
</gene>
<keyword evidence="6" id="KW-1185">Reference proteome</keyword>
<dbReference type="RefSeq" id="WP_134112345.1">
    <property type="nucleotide sequence ID" value="NZ_SOBG01000002.1"/>
</dbReference>
<dbReference type="Pfam" id="PF00015">
    <property type="entry name" value="MCPsignal"/>
    <property type="match status" value="1"/>
</dbReference>
<dbReference type="PANTHER" id="PTHR32089:SF112">
    <property type="entry name" value="LYSOZYME-LIKE PROTEIN-RELATED"/>
    <property type="match status" value="1"/>
</dbReference>
<evidence type="ECO:0000256" key="1">
    <source>
        <dbReference type="ARBA" id="ARBA00023224"/>
    </source>
</evidence>
<feature type="domain" description="Methyl-accepting transducer" evidence="4">
    <location>
        <begin position="80"/>
        <end position="280"/>
    </location>
</feature>
<evidence type="ECO:0000256" key="3">
    <source>
        <dbReference type="SAM" id="Coils"/>
    </source>
</evidence>
<sequence length="304" mass="34237">MLFKRKEQNEVLDTIAQNDVRNDQVEELKKELEKMESLKNSFLESISTSKNIDKELNEVLNFVTDNVMNLNNVLENIINNEISNDNTEFEESLLEVKEKIEENNKLITDTSKNITDLNKQIEKTTSTISEVSSTVVKLEKNNVKMRSLIEKINDISSQTNLLALNAAIEAARAGEAGKGFSIVAQEVKKLSQMTQDAATDIGNELSKLTGALEFIANKSVEGEKDLENGRDLALKSENSFKDLINNKLIDSLNKFIDVTKDMNSSSTISEELQNLKSEIEEVITGIENVQEKLNERETLFEKTK</sequence>
<keyword evidence="1 2" id="KW-0807">Transducer</keyword>
<dbReference type="GO" id="GO:0016020">
    <property type="term" value="C:membrane"/>
    <property type="evidence" value="ECO:0007669"/>
    <property type="project" value="InterPro"/>
</dbReference>
<keyword evidence="3" id="KW-0175">Coiled coil</keyword>
<dbReference type="SUPFAM" id="SSF58104">
    <property type="entry name" value="Methyl-accepting chemotaxis protein (MCP) signaling domain"/>
    <property type="match status" value="1"/>
</dbReference>
<dbReference type="Proteomes" id="UP000294678">
    <property type="component" value="Unassembled WGS sequence"/>
</dbReference>
<dbReference type="GO" id="GO:0007165">
    <property type="term" value="P:signal transduction"/>
    <property type="evidence" value="ECO:0007669"/>
    <property type="project" value="UniProtKB-KW"/>
</dbReference>
<dbReference type="AlphaFoldDB" id="A0AA46DZF0"/>
<dbReference type="SMART" id="SM00283">
    <property type="entry name" value="MA"/>
    <property type="match status" value="1"/>
</dbReference>
<evidence type="ECO:0000259" key="4">
    <source>
        <dbReference type="PROSITE" id="PS50111"/>
    </source>
</evidence>